<comment type="caution">
    <text evidence="1">The sequence shown here is derived from an EMBL/GenBank/DDBJ whole genome shotgun (WGS) entry which is preliminary data.</text>
</comment>
<dbReference type="Proteomes" id="UP000034785">
    <property type="component" value="Unassembled WGS sequence"/>
</dbReference>
<protein>
    <recommendedName>
        <fullName evidence="3">Glycosyl transferase group 1</fullName>
    </recommendedName>
</protein>
<organism evidence="1 2">
    <name type="scientific">Candidatus Daviesbacteria bacterium GW2011_GWA2_42_7</name>
    <dbReference type="NCBI Taxonomy" id="1618425"/>
    <lineage>
        <taxon>Bacteria</taxon>
        <taxon>Candidatus Daviesiibacteriota</taxon>
    </lineage>
</organism>
<evidence type="ECO:0000313" key="2">
    <source>
        <dbReference type="Proteomes" id="UP000034785"/>
    </source>
</evidence>
<feature type="non-terminal residue" evidence="1">
    <location>
        <position position="43"/>
    </location>
</feature>
<gene>
    <name evidence="1" type="ORF">UV41_C0050G0009</name>
</gene>
<name>A0A0G1DFK9_9BACT</name>
<sequence length="43" mass="4893">MRIGIITHNYPNKKGDRQNAGIFVYDIAHALKKLGHEIFVLCP</sequence>
<evidence type="ECO:0008006" key="3">
    <source>
        <dbReference type="Google" id="ProtNLM"/>
    </source>
</evidence>
<reference evidence="1 2" key="1">
    <citation type="journal article" date="2015" name="Nature">
        <title>rRNA introns, odd ribosomes, and small enigmatic genomes across a large radiation of phyla.</title>
        <authorList>
            <person name="Brown C.T."/>
            <person name="Hug L.A."/>
            <person name="Thomas B.C."/>
            <person name="Sharon I."/>
            <person name="Castelle C.J."/>
            <person name="Singh A."/>
            <person name="Wilkins M.J."/>
            <person name="Williams K.H."/>
            <person name="Banfield J.F."/>
        </authorList>
    </citation>
    <scope>NUCLEOTIDE SEQUENCE [LARGE SCALE GENOMIC DNA]</scope>
</reference>
<dbReference type="AlphaFoldDB" id="A0A0G1DFK9"/>
<dbReference type="EMBL" id="LCEJ01000050">
    <property type="protein sequence ID" value="KKS69586.1"/>
    <property type="molecule type" value="Genomic_DNA"/>
</dbReference>
<proteinExistence type="predicted"/>
<evidence type="ECO:0000313" key="1">
    <source>
        <dbReference type="EMBL" id="KKS69586.1"/>
    </source>
</evidence>
<accession>A0A0G1DFK9</accession>
<dbReference type="Gene3D" id="3.40.50.2000">
    <property type="entry name" value="Glycogen Phosphorylase B"/>
    <property type="match status" value="1"/>
</dbReference>